<keyword evidence="3" id="KW-1185">Reference proteome</keyword>
<dbReference type="Proteomes" id="UP000032142">
    <property type="component" value="Unassembled WGS sequence"/>
</dbReference>
<dbReference type="AlphaFoldDB" id="A0A0B0M8P0"/>
<reference evidence="3" key="1">
    <citation type="submission" date="2014-09" db="EMBL/GenBank/DDBJ databases">
        <authorList>
            <person name="Mudge J."/>
            <person name="Ramaraj T."/>
            <person name="Lindquist I.E."/>
            <person name="Bharti A.K."/>
            <person name="Sundararajan A."/>
            <person name="Cameron C.T."/>
            <person name="Woodward J.E."/>
            <person name="May G.D."/>
            <person name="Brubaker C."/>
            <person name="Broadhvest J."/>
            <person name="Wilkins T.A."/>
        </authorList>
    </citation>
    <scope>NUCLEOTIDE SEQUENCE</scope>
    <source>
        <strain evidence="3">cv. AKA8401</strain>
    </source>
</reference>
<evidence type="ECO:0000256" key="1">
    <source>
        <dbReference type="SAM" id="MobiDB-lite"/>
    </source>
</evidence>
<evidence type="ECO:0000313" key="2">
    <source>
        <dbReference type="EMBL" id="KHF98462.1"/>
    </source>
</evidence>
<proteinExistence type="predicted"/>
<gene>
    <name evidence="2" type="ORF">F383_37467</name>
</gene>
<protein>
    <submittedName>
        <fullName evidence="2">Uncharacterized protein</fullName>
    </submittedName>
</protein>
<comment type="caution">
    <text evidence="2">The sequence shown here is derived from an EMBL/GenBank/DDBJ whole genome shotgun (WGS) entry which is preliminary data.</text>
</comment>
<evidence type="ECO:0000313" key="3">
    <source>
        <dbReference type="Proteomes" id="UP000032142"/>
    </source>
</evidence>
<feature type="region of interest" description="Disordered" evidence="1">
    <location>
        <begin position="1"/>
        <end position="20"/>
    </location>
</feature>
<sequence length="20" mass="2266">MAWTFSTRAGHMPMCQPLSI</sequence>
<name>A0A0B0M8P0_GOSAR</name>
<accession>A0A0B0M8P0</accession>
<dbReference type="EMBL" id="JRRC01040135">
    <property type="protein sequence ID" value="KHF98462.1"/>
    <property type="molecule type" value="Genomic_DNA"/>
</dbReference>
<organism evidence="2 3">
    <name type="scientific">Gossypium arboreum</name>
    <name type="common">Tree cotton</name>
    <name type="synonym">Gossypium nanking</name>
    <dbReference type="NCBI Taxonomy" id="29729"/>
    <lineage>
        <taxon>Eukaryota</taxon>
        <taxon>Viridiplantae</taxon>
        <taxon>Streptophyta</taxon>
        <taxon>Embryophyta</taxon>
        <taxon>Tracheophyta</taxon>
        <taxon>Spermatophyta</taxon>
        <taxon>Magnoliopsida</taxon>
        <taxon>eudicotyledons</taxon>
        <taxon>Gunneridae</taxon>
        <taxon>Pentapetalae</taxon>
        <taxon>rosids</taxon>
        <taxon>malvids</taxon>
        <taxon>Malvales</taxon>
        <taxon>Malvaceae</taxon>
        <taxon>Malvoideae</taxon>
        <taxon>Gossypium</taxon>
    </lineage>
</organism>